<dbReference type="Gene3D" id="3.90.420.10">
    <property type="entry name" value="Oxidoreductase, molybdopterin-binding domain"/>
    <property type="match status" value="1"/>
</dbReference>
<dbReference type="SUPFAM" id="SSF56524">
    <property type="entry name" value="Oxidoreductase molybdopterin-binding domain"/>
    <property type="match status" value="1"/>
</dbReference>
<dbReference type="PANTHER" id="PTHR43032">
    <property type="entry name" value="PROTEIN-METHIONINE-SULFOXIDE REDUCTASE"/>
    <property type="match status" value="1"/>
</dbReference>
<keyword evidence="3" id="KW-1185">Reference proteome</keyword>
<protein>
    <submittedName>
        <fullName evidence="2">Oxidoreductase</fullName>
    </submittedName>
</protein>
<dbReference type="RefSeq" id="WP_054534126.1">
    <property type="nucleotide sequence ID" value="NZ_LGKP01000015.1"/>
</dbReference>
<dbReference type="EMBL" id="LGKP01000015">
    <property type="protein sequence ID" value="KPL88826.1"/>
    <property type="molecule type" value="Genomic_DNA"/>
</dbReference>
<organism evidence="2 3">
    <name type="scientific">Herpetosiphon geysericola</name>
    <dbReference type="NCBI Taxonomy" id="70996"/>
    <lineage>
        <taxon>Bacteria</taxon>
        <taxon>Bacillati</taxon>
        <taxon>Chloroflexota</taxon>
        <taxon>Chloroflexia</taxon>
        <taxon>Herpetosiphonales</taxon>
        <taxon>Herpetosiphonaceae</taxon>
        <taxon>Herpetosiphon</taxon>
    </lineage>
</organism>
<reference evidence="2 3" key="1">
    <citation type="submission" date="2015-07" db="EMBL/GenBank/DDBJ databases">
        <title>Whole genome sequence of Herpetosiphon geysericola DSM 7119.</title>
        <authorList>
            <person name="Hemp J."/>
            <person name="Ward L.M."/>
            <person name="Pace L.A."/>
            <person name="Fischer W.W."/>
        </authorList>
    </citation>
    <scope>NUCLEOTIDE SEQUENCE [LARGE SCALE GENOMIC DNA]</scope>
    <source>
        <strain evidence="2 3">DSM 7119</strain>
    </source>
</reference>
<dbReference type="STRING" id="70996.SE18_09090"/>
<dbReference type="InterPro" id="IPR036374">
    <property type="entry name" value="OxRdtase_Mopterin-bd_sf"/>
</dbReference>
<dbReference type="PANTHER" id="PTHR43032:SF4">
    <property type="entry name" value="OXIDOREDUCTASE MOLYBDOPTERIN-BINDING DOMAIN-CONTAINING PROTEIN"/>
    <property type="match status" value="1"/>
</dbReference>
<evidence type="ECO:0000259" key="1">
    <source>
        <dbReference type="Pfam" id="PF00174"/>
    </source>
</evidence>
<dbReference type="PATRIC" id="fig|70996.4.peg.4374"/>
<dbReference type="CDD" id="cd02109">
    <property type="entry name" value="arch_bact_SO_family_Moco"/>
    <property type="match status" value="1"/>
</dbReference>
<evidence type="ECO:0000313" key="2">
    <source>
        <dbReference type="EMBL" id="KPL88826.1"/>
    </source>
</evidence>
<accession>A0A0N8GSB4</accession>
<gene>
    <name evidence="2" type="ORF">SE18_09090</name>
</gene>
<dbReference type="InterPro" id="IPR000572">
    <property type="entry name" value="OxRdtase_Mopterin-bd_dom"/>
</dbReference>
<comment type="caution">
    <text evidence="2">The sequence shown here is derived from an EMBL/GenBank/DDBJ whole genome shotgun (WGS) entry which is preliminary data.</text>
</comment>
<proteinExistence type="predicted"/>
<evidence type="ECO:0000313" key="3">
    <source>
        <dbReference type="Proteomes" id="UP000050277"/>
    </source>
</evidence>
<dbReference type="OrthoDB" id="9778777at2"/>
<dbReference type="AlphaFoldDB" id="A0A0N8GSB4"/>
<feature type="domain" description="Oxidoreductase molybdopterin-binding" evidence="1">
    <location>
        <begin position="42"/>
        <end position="186"/>
    </location>
</feature>
<dbReference type="Pfam" id="PF00174">
    <property type="entry name" value="Oxidored_molyb"/>
    <property type="match status" value="1"/>
</dbReference>
<dbReference type="Proteomes" id="UP000050277">
    <property type="component" value="Unassembled WGS sequence"/>
</dbReference>
<sequence>MFDAFKKKFDATPEGMEERVPPGQYVTQKFPVLHYGETPVYKELEQTWDLRVFGELEAPKTFSYSEFRALPTVTIENIDIHCVTRWSKLATTWTGVRFRDFIQHIPALKPSAKYVLAHSEGGYTANMPLEIMYDDDVLLAYLYEGEELAPDHGFPLRLFVPKKYFWKSAKWLRGIEFMSADRLGFWERYGYHNNADPWQEERHAE</sequence>
<name>A0A0N8GSB4_9CHLR</name>